<dbReference type="InterPro" id="IPR011009">
    <property type="entry name" value="Kinase-like_dom_sf"/>
</dbReference>
<dbReference type="Gene3D" id="1.10.510.10">
    <property type="entry name" value="Transferase(Phosphotransferase) domain 1"/>
    <property type="match status" value="1"/>
</dbReference>
<dbReference type="GO" id="GO:0005524">
    <property type="term" value="F:ATP binding"/>
    <property type="evidence" value="ECO:0007669"/>
    <property type="project" value="InterPro"/>
</dbReference>
<keyword evidence="3" id="KW-1185">Reference proteome</keyword>
<dbReference type="SMART" id="SM00220">
    <property type="entry name" value="S_TKc"/>
    <property type="match status" value="1"/>
</dbReference>
<dbReference type="InterPro" id="IPR000719">
    <property type="entry name" value="Prot_kinase_dom"/>
</dbReference>
<feature type="domain" description="Protein kinase" evidence="1">
    <location>
        <begin position="1"/>
        <end position="363"/>
    </location>
</feature>
<dbReference type="PROSITE" id="PS50011">
    <property type="entry name" value="PROTEIN_KINASE_DOM"/>
    <property type="match status" value="1"/>
</dbReference>
<evidence type="ECO:0000259" key="1">
    <source>
        <dbReference type="PROSITE" id="PS50011"/>
    </source>
</evidence>
<evidence type="ECO:0000313" key="3">
    <source>
        <dbReference type="Proteomes" id="UP000298061"/>
    </source>
</evidence>
<dbReference type="GO" id="GO:0004672">
    <property type="term" value="F:protein kinase activity"/>
    <property type="evidence" value="ECO:0007669"/>
    <property type="project" value="InterPro"/>
</dbReference>
<dbReference type="SUPFAM" id="SSF56112">
    <property type="entry name" value="Protein kinase-like (PK-like)"/>
    <property type="match status" value="1"/>
</dbReference>
<protein>
    <recommendedName>
        <fullName evidence="1">Protein kinase domain-containing protein</fullName>
    </recommendedName>
</protein>
<dbReference type="OrthoDB" id="5987198at2759"/>
<proteinExistence type="predicted"/>
<name>A0A4Y9ZT34_9AGAM</name>
<evidence type="ECO:0000313" key="2">
    <source>
        <dbReference type="EMBL" id="TFY77414.1"/>
    </source>
</evidence>
<gene>
    <name evidence="2" type="ORF">EWM64_g6599</name>
</gene>
<reference evidence="2 3" key="1">
    <citation type="submission" date="2019-02" db="EMBL/GenBank/DDBJ databases">
        <title>Genome sequencing of the rare red list fungi Hericium alpestre (H. flagellum).</title>
        <authorList>
            <person name="Buettner E."/>
            <person name="Kellner H."/>
        </authorList>
    </citation>
    <scope>NUCLEOTIDE SEQUENCE [LARGE SCALE GENOMIC DNA]</scope>
    <source>
        <strain evidence="2 3">DSM 108284</strain>
    </source>
</reference>
<dbReference type="Proteomes" id="UP000298061">
    <property type="component" value="Unassembled WGS sequence"/>
</dbReference>
<dbReference type="STRING" id="135208.A0A4Y9ZT34"/>
<comment type="caution">
    <text evidence="2">The sequence shown here is derived from an EMBL/GenBank/DDBJ whole genome shotgun (WGS) entry which is preliminary data.</text>
</comment>
<accession>A0A4Y9ZT34</accession>
<sequence>MFKTGDNYKSPESVTWPGWLENAEATGIWDASQPVAESYKILARPEVQWRHVQAWLESQGYMLRPRFRPGWTPSWAKKKNAIPEFYEDSIKRVMAGASVAIDAIQISTGRRVCLKRIPGKAEDSRELKITQFLSDLRDKDPRNHSVPLLDVIHAPDHIFLGLVYLHELGVAHRDITIGNIMMDGDRLFPRGFHLDTFDSDARGHNLSGVRTRTQVGGVKYYYIDFGESMKFESSDNIRIDVWSKAGIHAPETLGRDRPPYDPFKADIYTLGTTYTKLFLKEYEGNFDVLISLLNEMTSEDPAFRPSAAQALSKFREIKSSFSRTALHARVRGGTTPETGAQRIFRDSWHWVKQYAYAARNFKW</sequence>
<organism evidence="2 3">
    <name type="scientific">Hericium alpestre</name>
    <dbReference type="NCBI Taxonomy" id="135208"/>
    <lineage>
        <taxon>Eukaryota</taxon>
        <taxon>Fungi</taxon>
        <taxon>Dikarya</taxon>
        <taxon>Basidiomycota</taxon>
        <taxon>Agaricomycotina</taxon>
        <taxon>Agaricomycetes</taxon>
        <taxon>Russulales</taxon>
        <taxon>Hericiaceae</taxon>
        <taxon>Hericium</taxon>
    </lineage>
</organism>
<dbReference type="AlphaFoldDB" id="A0A4Y9ZT34"/>
<dbReference type="EMBL" id="SFCI01000922">
    <property type="protein sequence ID" value="TFY77414.1"/>
    <property type="molecule type" value="Genomic_DNA"/>
</dbReference>